<dbReference type="PROSITE" id="PS00662">
    <property type="entry name" value="T2SP_E"/>
    <property type="match status" value="1"/>
</dbReference>
<dbReference type="PANTHER" id="PTHR30258">
    <property type="entry name" value="TYPE II SECRETION SYSTEM PROTEIN GSPE-RELATED"/>
    <property type="match status" value="1"/>
</dbReference>
<feature type="domain" description="Bacterial type II secretion system protein E" evidence="4">
    <location>
        <begin position="390"/>
        <end position="404"/>
    </location>
</feature>
<evidence type="ECO:0000313" key="5">
    <source>
        <dbReference type="EMBL" id="CAD85168.1"/>
    </source>
</evidence>
<evidence type="ECO:0000256" key="1">
    <source>
        <dbReference type="ARBA" id="ARBA00006611"/>
    </source>
</evidence>
<organism evidence="5 6">
    <name type="scientific">Nitrosomonas europaea (strain ATCC 19718 / CIP 103999 / KCTC 2705 / NBRC 14298)</name>
    <dbReference type="NCBI Taxonomy" id="228410"/>
    <lineage>
        <taxon>Bacteria</taxon>
        <taxon>Pseudomonadati</taxon>
        <taxon>Pseudomonadota</taxon>
        <taxon>Betaproteobacteria</taxon>
        <taxon>Nitrosomonadales</taxon>
        <taxon>Nitrosomonadaceae</taxon>
        <taxon>Nitrosomonas</taxon>
    </lineage>
</organism>
<evidence type="ECO:0000313" key="6">
    <source>
        <dbReference type="Proteomes" id="UP000001416"/>
    </source>
</evidence>
<dbReference type="Proteomes" id="UP000001416">
    <property type="component" value="Chromosome"/>
</dbReference>
<keyword evidence="6" id="KW-1185">Reference proteome</keyword>
<keyword evidence="3" id="KW-0067">ATP-binding</keyword>
<dbReference type="EMBL" id="AL954747">
    <property type="protein sequence ID" value="CAD85168.1"/>
    <property type="molecule type" value="Genomic_DNA"/>
</dbReference>
<dbReference type="PANTHER" id="PTHR30258:SF2">
    <property type="entry name" value="COMG OPERON PROTEIN 1"/>
    <property type="match status" value="1"/>
</dbReference>
<dbReference type="InterPro" id="IPR001482">
    <property type="entry name" value="T2SS/T4SS_dom"/>
</dbReference>
<dbReference type="GO" id="GO:0016887">
    <property type="term" value="F:ATP hydrolysis activity"/>
    <property type="evidence" value="ECO:0007669"/>
    <property type="project" value="TreeGrafter"/>
</dbReference>
<dbReference type="GO" id="GO:0005524">
    <property type="term" value="F:ATP binding"/>
    <property type="evidence" value="ECO:0007669"/>
    <property type="project" value="UniProtKB-KW"/>
</dbReference>
<dbReference type="Gene3D" id="3.40.50.300">
    <property type="entry name" value="P-loop containing nucleotide triphosphate hydrolases"/>
    <property type="match status" value="1"/>
</dbReference>
<dbReference type="SMART" id="SM00382">
    <property type="entry name" value="AAA"/>
    <property type="match status" value="1"/>
</dbReference>
<dbReference type="SUPFAM" id="SSF160246">
    <property type="entry name" value="EspE N-terminal domain-like"/>
    <property type="match status" value="1"/>
</dbReference>
<dbReference type="PhylomeDB" id="Q82V45"/>
<dbReference type="HOGENOM" id="CLU_013446_2_0_4"/>
<dbReference type="Pfam" id="PF05157">
    <property type="entry name" value="MshEN"/>
    <property type="match status" value="1"/>
</dbReference>
<dbReference type="Gene3D" id="3.30.300.160">
    <property type="entry name" value="Type II secretion system, protein E, N-terminal domain"/>
    <property type="match status" value="1"/>
</dbReference>
<dbReference type="Gene3D" id="1.10.40.70">
    <property type="match status" value="1"/>
</dbReference>
<dbReference type="CDD" id="cd01129">
    <property type="entry name" value="PulE-GspE-like"/>
    <property type="match status" value="1"/>
</dbReference>
<keyword evidence="2" id="KW-0547">Nucleotide-binding</keyword>
<proteinExistence type="inferred from homology"/>
<protein>
    <submittedName>
        <fullName evidence="5">Bacterial type II secretion system protein E</fullName>
    </submittedName>
</protein>
<dbReference type="InterPro" id="IPR037257">
    <property type="entry name" value="T2SS_E_N_sf"/>
</dbReference>
<dbReference type="Gene3D" id="3.30.450.90">
    <property type="match status" value="1"/>
</dbReference>
<dbReference type="GO" id="GO:0005886">
    <property type="term" value="C:plasma membrane"/>
    <property type="evidence" value="ECO:0007669"/>
    <property type="project" value="TreeGrafter"/>
</dbReference>
<name>Q82V45_NITEU</name>
<dbReference type="STRING" id="228410.NE1257"/>
<dbReference type="eggNOG" id="COG2804">
    <property type="taxonomic scope" value="Bacteria"/>
</dbReference>
<accession>Q82V45</accession>
<evidence type="ECO:0000256" key="2">
    <source>
        <dbReference type="ARBA" id="ARBA00022741"/>
    </source>
</evidence>
<dbReference type="SUPFAM" id="SSF52540">
    <property type="entry name" value="P-loop containing nucleoside triphosphate hydrolases"/>
    <property type="match status" value="1"/>
</dbReference>
<dbReference type="RefSeq" id="WP_011111842.1">
    <property type="nucleotide sequence ID" value="NC_004757.1"/>
</dbReference>
<dbReference type="OrthoDB" id="5289285at2"/>
<reference evidence="5 6" key="1">
    <citation type="journal article" date="2003" name="J. Bacteriol.">
        <title>Complete genome sequence of the ammonia-oxidizing bacterium and obligate chemolithoautotroph Nitrosomonas europaea.</title>
        <authorList>
            <person name="Chain P."/>
            <person name="Lamerdin J."/>
            <person name="Larimer F."/>
            <person name="Regala W."/>
            <person name="Land M."/>
            <person name="Hauser L."/>
            <person name="Hooper A."/>
            <person name="Klotz M."/>
            <person name="Norton J."/>
            <person name="Sayavedra-Soto L."/>
            <person name="Arciero D."/>
            <person name="Hommes N."/>
            <person name="Whittaker M."/>
            <person name="Arp D."/>
        </authorList>
    </citation>
    <scope>NUCLEOTIDE SEQUENCE [LARGE SCALE GENOMIC DNA]</scope>
    <source>
        <strain evidence="6">ATCC 19718 / CIP 103999 / KCTC 2705 / NBRC 14298</strain>
    </source>
</reference>
<dbReference type="KEGG" id="neu:NE1257"/>
<gene>
    <name evidence="5" type="ordered locus">NE1257</name>
</gene>
<comment type="similarity">
    <text evidence="1">Belongs to the GSP E family.</text>
</comment>
<dbReference type="InterPro" id="IPR003593">
    <property type="entry name" value="AAA+_ATPase"/>
</dbReference>
<dbReference type="InterPro" id="IPR007831">
    <property type="entry name" value="T2SS_GspE_N"/>
</dbReference>
<evidence type="ECO:0000256" key="3">
    <source>
        <dbReference type="ARBA" id="ARBA00022840"/>
    </source>
</evidence>
<dbReference type="GeneID" id="87104431"/>
<evidence type="ECO:0000259" key="4">
    <source>
        <dbReference type="PROSITE" id="PS00662"/>
    </source>
</evidence>
<dbReference type="AlphaFoldDB" id="Q82V45"/>
<dbReference type="Pfam" id="PF00437">
    <property type="entry name" value="T2SSE"/>
    <property type="match status" value="1"/>
</dbReference>
<sequence length="576" mass="62229">MSMRANQALSNLPEYLSSTTSALIEILQQRGLITDEGIERVQAAALAHGIAFSTAATRLGVVSERDMARTFADILGVAVLTRAEYPQPPHIPNDLNLAFLRKHRVCPVMVSETYVRLAMANPQDSVAITGIRFALGKDVEPVAALESDIDEYLQAGIADISAGTDNVTPGASSTGDDIDKLSDHDSEAPAIRMAHQLLTQAMDAGASDVHLEPMTDSLVVRYRIDGVLQEVDVLSNRWSRSVVSRLKLMARLDIAERRLPQDGRIRFTTRGVSLDLRVATFPTLHGESMVLRLLGQHSVSPELESLGLDPSGLQALRAALDRPHGIVLITGPTGSGKTTTLYAALNAIRSPERKIVTVEDPVEYTLPGVSQLQVKPEIGLTYGAALRSVLRNDPDVIMIGEIRDQETADIAIRSALTGHLVLATLHTNTAAGAITRLLDLGVEDYLLASTLVFAGAQRLVRRICPECCTTREPTGDERHALASVSGHKAETCQLPVAMGCPACRGRGYTGRLPIFEALPIGLEEQAAIRQPHAEEVLLGITRRKNTPTLWSHGLDRVIQGETTLEEVLSVVEEVGQ</sequence>
<dbReference type="InterPro" id="IPR027417">
    <property type="entry name" value="P-loop_NTPase"/>
</dbReference>